<proteinExistence type="predicted"/>
<dbReference type="AlphaFoldDB" id="A0A120FA02"/>
<dbReference type="EMBL" id="LT607752">
    <property type="protein sequence ID" value="SCG47273.1"/>
    <property type="molecule type" value="Genomic_DNA"/>
</dbReference>
<dbReference type="OrthoDB" id="4804830at2"/>
<gene>
    <name evidence="1" type="ORF">GA0070623_1452</name>
</gene>
<reference evidence="2" key="1">
    <citation type="submission" date="2016-06" db="EMBL/GenBank/DDBJ databases">
        <authorList>
            <person name="Varghese N."/>
            <person name="Submissions Spin"/>
        </authorList>
    </citation>
    <scope>NUCLEOTIDE SEQUENCE [LARGE SCALE GENOMIC DNA]</scope>
    <source>
        <strain evidence="2">DSM 44983</strain>
    </source>
</reference>
<organism evidence="1 2">
    <name type="scientific">Micromonospora rifamycinica</name>
    <dbReference type="NCBI Taxonomy" id="291594"/>
    <lineage>
        <taxon>Bacteria</taxon>
        <taxon>Bacillati</taxon>
        <taxon>Actinomycetota</taxon>
        <taxon>Actinomycetes</taxon>
        <taxon>Micromonosporales</taxon>
        <taxon>Micromonosporaceae</taxon>
        <taxon>Micromonospora</taxon>
    </lineage>
</organism>
<accession>A0A120FA02</accession>
<keyword evidence="2" id="KW-1185">Reference proteome</keyword>
<dbReference type="Proteomes" id="UP000198226">
    <property type="component" value="Chromosome I"/>
</dbReference>
<evidence type="ECO:0000313" key="2">
    <source>
        <dbReference type="Proteomes" id="UP000198226"/>
    </source>
</evidence>
<evidence type="ECO:0000313" key="1">
    <source>
        <dbReference type="EMBL" id="SCG47273.1"/>
    </source>
</evidence>
<protein>
    <submittedName>
        <fullName evidence="1">Uncharacterized protein</fullName>
    </submittedName>
</protein>
<sequence>MRTRDFSRAPAQARAGAMFIGGTRYTNPLVLLRLAPSWFRMLRDMRRMNGYCWHTVYWQFPLTLGTIAFFTDRDAMLRFARTRHHRRLMLWLTDGTRNATAGFIRLYTASPDGYSNGTWRAEGTEMGHIDTFTPLGAETTGPAVRR</sequence>
<name>A0A120FA02_9ACTN</name>